<accession>A0ACA9RCI0</accession>
<evidence type="ECO:0000313" key="1">
    <source>
        <dbReference type="EMBL" id="CAG8786283.1"/>
    </source>
</evidence>
<feature type="non-terminal residue" evidence="1">
    <location>
        <position position="1"/>
    </location>
</feature>
<protein>
    <submittedName>
        <fullName evidence="1">11257_t:CDS:1</fullName>
    </submittedName>
</protein>
<evidence type="ECO:0000313" key="2">
    <source>
        <dbReference type="Proteomes" id="UP000789920"/>
    </source>
</evidence>
<sequence length="54" mass="6132">RQNMQSVQFDNKKGKKKELCITSNDDSSSGTNVKYEEDIIHKKIGSSSVEEQNK</sequence>
<proteinExistence type="predicted"/>
<feature type="non-terminal residue" evidence="1">
    <location>
        <position position="54"/>
    </location>
</feature>
<dbReference type="EMBL" id="CAJVQC010048489">
    <property type="protein sequence ID" value="CAG8786283.1"/>
    <property type="molecule type" value="Genomic_DNA"/>
</dbReference>
<gene>
    <name evidence="1" type="ORF">RPERSI_LOCUS18356</name>
</gene>
<comment type="caution">
    <text evidence="1">The sequence shown here is derived from an EMBL/GenBank/DDBJ whole genome shotgun (WGS) entry which is preliminary data.</text>
</comment>
<name>A0ACA9RCI0_9GLOM</name>
<organism evidence="1 2">
    <name type="scientific">Racocetra persica</name>
    <dbReference type="NCBI Taxonomy" id="160502"/>
    <lineage>
        <taxon>Eukaryota</taxon>
        <taxon>Fungi</taxon>
        <taxon>Fungi incertae sedis</taxon>
        <taxon>Mucoromycota</taxon>
        <taxon>Glomeromycotina</taxon>
        <taxon>Glomeromycetes</taxon>
        <taxon>Diversisporales</taxon>
        <taxon>Gigasporaceae</taxon>
        <taxon>Racocetra</taxon>
    </lineage>
</organism>
<keyword evidence="2" id="KW-1185">Reference proteome</keyword>
<reference evidence="1" key="1">
    <citation type="submission" date="2021-06" db="EMBL/GenBank/DDBJ databases">
        <authorList>
            <person name="Kallberg Y."/>
            <person name="Tangrot J."/>
            <person name="Rosling A."/>
        </authorList>
    </citation>
    <scope>NUCLEOTIDE SEQUENCE</scope>
    <source>
        <strain evidence="1">MA461A</strain>
    </source>
</reference>
<dbReference type="Proteomes" id="UP000789920">
    <property type="component" value="Unassembled WGS sequence"/>
</dbReference>